<reference evidence="1 2" key="1">
    <citation type="submission" date="2018-05" db="EMBL/GenBank/DDBJ databases">
        <title>Draft genome sequence of Scytalidium lignicola DSM 105466, a ubiquitous saprotrophic fungus.</title>
        <authorList>
            <person name="Buettner E."/>
            <person name="Gebauer A.M."/>
            <person name="Hofrichter M."/>
            <person name="Liers C."/>
            <person name="Kellner H."/>
        </authorList>
    </citation>
    <scope>NUCLEOTIDE SEQUENCE [LARGE SCALE GENOMIC DNA]</scope>
    <source>
        <strain evidence="1 2">DSM 105466</strain>
    </source>
</reference>
<dbReference type="AlphaFoldDB" id="A0A3E2HL71"/>
<evidence type="ECO:0000313" key="2">
    <source>
        <dbReference type="Proteomes" id="UP000258309"/>
    </source>
</evidence>
<dbReference type="OrthoDB" id="3250044at2759"/>
<evidence type="ECO:0008006" key="3">
    <source>
        <dbReference type="Google" id="ProtNLM"/>
    </source>
</evidence>
<dbReference type="OMA" id="CDEVAEN"/>
<proteinExistence type="predicted"/>
<organism evidence="1 2">
    <name type="scientific">Scytalidium lignicola</name>
    <name type="common">Hyphomycete</name>
    <dbReference type="NCBI Taxonomy" id="5539"/>
    <lineage>
        <taxon>Eukaryota</taxon>
        <taxon>Fungi</taxon>
        <taxon>Dikarya</taxon>
        <taxon>Ascomycota</taxon>
        <taxon>Pezizomycotina</taxon>
        <taxon>Leotiomycetes</taxon>
        <taxon>Leotiomycetes incertae sedis</taxon>
        <taxon>Scytalidium</taxon>
    </lineage>
</organism>
<dbReference type="InterPro" id="IPR011009">
    <property type="entry name" value="Kinase-like_dom_sf"/>
</dbReference>
<feature type="non-terminal residue" evidence="1">
    <location>
        <position position="1"/>
    </location>
</feature>
<sequence>MHLNLFLTITKRKVRVQDLSLEPVIFCYSDVWLANFIIDQDGRVSVLDFADSSILPSSFSKFVLAGTRDKIGCDISGWVNVPETAGVDNTYALLSTSGPMVMGPSSFVSTGRRIPGGEPKK</sequence>
<accession>A0A3E2HL71</accession>
<gene>
    <name evidence="1" type="ORF">B7463_g2213</name>
</gene>
<comment type="caution">
    <text evidence="1">The sequence shown here is derived from an EMBL/GenBank/DDBJ whole genome shotgun (WGS) entry which is preliminary data.</text>
</comment>
<dbReference type="STRING" id="5539.A0A3E2HL71"/>
<name>A0A3E2HL71_SCYLI</name>
<protein>
    <recommendedName>
        <fullName evidence="3">Aminoglycoside phosphotransferase domain-containing protein</fullName>
    </recommendedName>
</protein>
<feature type="non-terminal residue" evidence="1">
    <location>
        <position position="121"/>
    </location>
</feature>
<keyword evidence="2" id="KW-1185">Reference proteome</keyword>
<dbReference type="EMBL" id="NCSJ02000025">
    <property type="protein sequence ID" value="RFU34105.1"/>
    <property type="molecule type" value="Genomic_DNA"/>
</dbReference>
<evidence type="ECO:0000313" key="1">
    <source>
        <dbReference type="EMBL" id="RFU34105.1"/>
    </source>
</evidence>
<dbReference type="SUPFAM" id="SSF56112">
    <property type="entry name" value="Protein kinase-like (PK-like)"/>
    <property type="match status" value="1"/>
</dbReference>
<dbReference type="Proteomes" id="UP000258309">
    <property type="component" value="Unassembled WGS sequence"/>
</dbReference>